<keyword evidence="4" id="KW-0143">Chaperone</keyword>
<accession>A0A7W2QWP2</accession>
<reference evidence="7 9" key="2">
    <citation type="submission" date="2024-03" db="EMBL/GenBank/DDBJ databases">
        <title>Pseudomonas juntendi.</title>
        <authorList>
            <person name="Liu Y."/>
        </authorList>
    </citation>
    <scope>NUCLEOTIDE SEQUENCE [LARGE SCALE GENOMIC DNA]</scope>
    <source>
        <strain evidence="7 9">L4046hy</strain>
    </source>
</reference>
<dbReference type="Pfam" id="PF05400">
    <property type="entry name" value="FliT"/>
    <property type="match status" value="1"/>
</dbReference>
<keyword evidence="6" id="KW-0969">Cilium</keyword>
<evidence type="ECO:0000256" key="1">
    <source>
        <dbReference type="ARBA" id="ARBA00004514"/>
    </source>
</evidence>
<evidence type="ECO:0000313" key="9">
    <source>
        <dbReference type="Proteomes" id="UP001375228"/>
    </source>
</evidence>
<dbReference type="EMBL" id="JACGCZ010000048">
    <property type="protein sequence ID" value="MBA6145060.1"/>
    <property type="molecule type" value="Genomic_DNA"/>
</dbReference>
<organism evidence="6 8">
    <name type="scientific">Pseudomonas juntendi</name>
    <dbReference type="NCBI Taxonomy" id="2666183"/>
    <lineage>
        <taxon>Bacteria</taxon>
        <taxon>Pseudomonadati</taxon>
        <taxon>Pseudomonadota</taxon>
        <taxon>Gammaproteobacteria</taxon>
        <taxon>Pseudomonadales</taxon>
        <taxon>Pseudomonadaceae</taxon>
        <taxon>Pseudomonas</taxon>
    </lineage>
</organism>
<proteinExistence type="predicted"/>
<dbReference type="Proteomes" id="UP000590738">
    <property type="component" value="Unassembled WGS sequence"/>
</dbReference>
<keyword evidence="6" id="KW-0966">Cell projection</keyword>
<comment type="subcellular location">
    <subcellularLocation>
        <location evidence="1">Cytoplasm</location>
        <location evidence="1">Cytosol</location>
    </subcellularLocation>
</comment>
<evidence type="ECO:0000313" key="7">
    <source>
        <dbReference type="EMBL" id="WWY22567.1"/>
    </source>
</evidence>
<gene>
    <name evidence="6" type="ORF">H4B97_21760</name>
    <name evidence="7" type="ORF">V9385_08215</name>
</gene>
<evidence type="ECO:0000313" key="8">
    <source>
        <dbReference type="Proteomes" id="UP000590738"/>
    </source>
</evidence>
<dbReference type="GeneID" id="72421415"/>
<keyword evidence="9" id="KW-1185">Reference proteome</keyword>
<dbReference type="AlphaFoldDB" id="A0A7W2QWP2"/>
<name>A0A7W2QWP2_9PSED</name>
<keyword evidence="3" id="KW-1005">Bacterial flagellum biogenesis</keyword>
<evidence type="ECO:0000256" key="4">
    <source>
        <dbReference type="ARBA" id="ARBA00023186"/>
    </source>
</evidence>
<dbReference type="InterPro" id="IPR008622">
    <property type="entry name" value="FliT"/>
</dbReference>
<evidence type="ECO:0000256" key="5">
    <source>
        <dbReference type="ARBA" id="ARBA00093797"/>
    </source>
</evidence>
<evidence type="ECO:0000313" key="6">
    <source>
        <dbReference type="EMBL" id="MBA6145060.1"/>
    </source>
</evidence>
<reference evidence="6 8" key="1">
    <citation type="submission" date="2020-07" db="EMBL/GenBank/DDBJ databases">
        <title>Diversity of carbapenemase encoding genes among Pseudomonas putida group clinical isolates in a tertiary Brazilian hospital.</title>
        <authorList>
            <person name="Alberto-Lei F."/>
            <person name="Nodari C.S."/>
            <person name="Streling A.P."/>
            <person name="Paulino J.T."/>
            <person name="Bessa-Neto F.O."/>
            <person name="Cayo R."/>
            <person name="Gales A.C."/>
        </authorList>
    </citation>
    <scope>NUCLEOTIDE SEQUENCE [LARGE SCALE GENOMIC DNA]</scope>
    <source>
        <strain evidence="6 8">12273</strain>
    </source>
</reference>
<keyword evidence="2" id="KW-0963">Cytoplasm</keyword>
<dbReference type="Proteomes" id="UP001375228">
    <property type="component" value="Chromosome"/>
</dbReference>
<evidence type="ECO:0000256" key="2">
    <source>
        <dbReference type="ARBA" id="ARBA00022490"/>
    </source>
</evidence>
<sequence>MALPTPSPPADGKEINVNALQRLDDTCDALIGALGERDWDAIAKLDVACRTCIDEVLENHTMDQGLLREKLEGVLEVYRNLIDVTTGERQAIAEEMMQINQAKNASKVYHLFR</sequence>
<protein>
    <recommendedName>
        <fullName evidence="5">Flagellar protein FliT</fullName>
    </recommendedName>
</protein>
<dbReference type="RefSeq" id="WP_047149861.1">
    <property type="nucleotide sequence ID" value="NZ_BQHP01000042.1"/>
</dbReference>
<keyword evidence="6" id="KW-0282">Flagellum</keyword>
<dbReference type="EMBL" id="CP146691">
    <property type="protein sequence ID" value="WWY22567.1"/>
    <property type="molecule type" value="Genomic_DNA"/>
</dbReference>
<evidence type="ECO:0000256" key="3">
    <source>
        <dbReference type="ARBA" id="ARBA00022795"/>
    </source>
</evidence>